<sequence>MSDGPKLVVIESPFAGDRERNLKYARAALLDSLKRGEAPIASHLLYPQVLDDDMRAERIQGMAAGFAWNRHADLVAVYCDLGMSGGMRAGLDMAERNGTPVEYRDLKGAGPW</sequence>
<dbReference type="EMBL" id="MW132713">
    <property type="protein sequence ID" value="QQM15157.1"/>
    <property type="molecule type" value="Genomic_DNA"/>
</dbReference>
<gene>
    <name evidence="2" type="primary">69</name>
    <name evidence="2" type="ORF">SEA_TINALIN_69</name>
</gene>
<dbReference type="RefSeq" id="YP_010051084.1">
    <property type="nucleotide sequence ID" value="NC_054437.1"/>
</dbReference>
<evidence type="ECO:0000259" key="1">
    <source>
        <dbReference type="Pfam" id="PF24963"/>
    </source>
</evidence>
<dbReference type="Pfam" id="PF24963">
    <property type="entry name" value="DUF7768"/>
    <property type="match status" value="1"/>
</dbReference>
<proteinExistence type="predicted"/>
<name>A0A7T7GTG6_9CAUD</name>
<dbReference type="GeneID" id="63911825"/>
<evidence type="ECO:0000313" key="3">
    <source>
        <dbReference type="Proteomes" id="UP000596151"/>
    </source>
</evidence>
<protein>
    <submittedName>
        <fullName evidence="2">Nucleoside deoxyribosyltransferase</fullName>
    </submittedName>
</protein>
<organism evidence="2 3">
    <name type="scientific">Gordonia phage TinaLin</name>
    <dbReference type="NCBI Taxonomy" id="2797324"/>
    <lineage>
        <taxon>Viruses</taxon>
        <taxon>Duplodnaviria</taxon>
        <taxon>Heunggongvirae</taxon>
        <taxon>Uroviricota</taxon>
        <taxon>Caudoviricetes</taxon>
        <taxon>Ruthgordonvirinae</taxon>
        <taxon>Tinalinvirus</taxon>
        <taxon>Tinalinvirus tinalin</taxon>
    </lineage>
</organism>
<dbReference type="Proteomes" id="UP000596151">
    <property type="component" value="Segment"/>
</dbReference>
<reference evidence="2 3" key="1">
    <citation type="submission" date="2020-10" db="EMBL/GenBank/DDBJ databases">
        <authorList>
            <person name="Tina S.-P."/>
            <person name="Abby P."/>
            <person name="Briggs L.A."/>
            <person name="Washington J.M."/>
            <person name="Garlena R.A."/>
            <person name="Russell D.A."/>
            <person name="Pope W.H."/>
            <person name="Jacobs-Sera D."/>
            <person name="Hatfull G.F."/>
        </authorList>
    </citation>
    <scope>NUCLEOTIDE SEQUENCE [LARGE SCALE GENOMIC DNA]</scope>
</reference>
<dbReference type="InterPro" id="IPR056670">
    <property type="entry name" value="DUF7768"/>
</dbReference>
<feature type="domain" description="DUF7768" evidence="1">
    <location>
        <begin position="6"/>
        <end position="104"/>
    </location>
</feature>
<evidence type="ECO:0000313" key="2">
    <source>
        <dbReference type="EMBL" id="QQM15157.1"/>
    </source>
</evidence>
<keyword evidence="3" id="KW-1185">Reference proteome</keyword>
<accession>A0A7T7GTG6</accession>
<dbReference type="KEGG" id="vg:63911825"/>